<evidence type="ECO:0000313" key="11">
    <source>
        <dbReference type="EMBL" id="CAG9612320.1"/>
    </source>
</evidence>
<keyword evidence="12" id="KW-1185">Reference proteome</keyword>
<dbReference type="EMBL" id="CAKJTI010000005">
    <property type="protein sequence ID" value="CAG9612320.1"/>
    <property type="molecule type" value="Genomic_DNA"/>
</dbReference>
<evidence type="ECO:0000256" key="9">
    <source>
        <dbReference type="SAM" id="Phobius"/>
    </source>
</evidence>
<proteinExistence type="predicted"/>
<sequence>MDKADMLIKEEIKALKLFLSLFYIIFFSYDIIFYFIYPAMKIDDRPIGFPEGGLGFGVHIFMFLLLPIGIYLIKRKNPYAVKYIIFFGYTFIDLLNSIMIYLGASQKFASGNAVEQFLVLFSPLFVNKRYFWLVSLGMIGKYALLGIILHISTVIIPIVLCAILAIISFILLTRFKSYVRTITKIFEEVQQAEKLAVVGKMATTIAHEIRNPLTALKGFTQLQREKHPEDVEYYNIMVQEIERMNTIVSELMVLGKPKKREYKLHNIKDILAYVIYIVEQPASQYGITISTMIDKTLPSIQCDEKQMKQVFLNIIKNAIESMPNGGNIIVEANLVHDNQIVVSVIDEGCGMDQEKIDKIGEAFYTTKENGTGLGLMVTYKIIEEHQGKVVFESKIGVGTKVNVMLPVAEVK</sequence>
<accession>A0ABN7ZZB7</accession>
<dbReference type="PROSITE" id="PS50109">
    <property type="entry name" value="HIS_KIN"/>
    <property type="match status" value="1"/>
</dbReference>
<dbReference type="InterPro" id="IPR036890">
    <property type="entry name" value="HATPase_C_sf"/>
</dbReference>
<evidence type="ECO:0000256" key="4">
    <source>
        <dbReference type="ARBA" id="ARBA00022679"/>
    </source>
</evidence>
<evidence type="ECO:0000256" key="2">
    <source>
        <dbReference type="ARBA" id="ARBA00012438"/>
    </source>
</evidence>
<evidence type="ECO:0000313" key="12">
    <source>
        <dbReference type="Proteomes" id="UP000789423"/>
    </source>
</evidence>
<keyword evidence="5" id="KW-0547">Nucleotide-binding</keyword>
<protein>
    <recommendedName>
        <fullName evidence="2">histidine kinase</fullName>
        <ecNumber evidence="2">2.7.13.3</ecNumber>
    </recommendedName>
</protein>
<dbReference type="Gene3D" id="1.10.287.130">
    <property type="match status" value="1"/>
</dbReference>
<dbReference type="Pfam" id="PF02518">
    <property type="entry name" value="HATPase_c"/>
    <property type="match status" value="1"/>
</dbReference>
<feature type="transmembrane region" description="Helical" evidence="9">
    <location>
        <begin position="52"/>
        <end position="73"/>
    </location>
</feature>
<evidence type="ECO:0000256" key="3">
    <source>
        <dbReference type="ARBA" id="ARBA00022553"/>
    </source>
</evidence>
<evidence type="ECO:0000256" key="7">
    <source>
        <dbReference type="ARBA" id="ARBA00022840"/>
    </source>
</evidence>
<feature type="domain" description="Histidine kinase" evidence="10">
    <location>
        <begin position="204"/>
        <end position="409"/>
    </location>
</feature>
<gene>
    <name evidence="11" type="primary">sasA_5</name>
    <name evidence="11" type="ORF">BACCIP111899_01493</name>
</gene>
<dbReference type="GO" id="GO:0016740">
    <property type="term" value="F:transferase activity"/>
    <property type="evidence" value="ECO:0007669"/>
    <property type="project" value="UniProtKB-KW"/>
</dbReference>
<dbReference type="InterPro" id="IPR005467">
    <property type="entry name" value="His_kinase_dom"/>
</dbReference>
<dbReference type="CDD" id="cd00082">
    <property type="entry name" value="HisKA"/>
    <property type="match status" value="1"/>
</dbReference>
<evidence type="ECO:0000256" key="6">
    <source>
        <dbReference type="ARBA" id="ARBA00022777"/>
    </source>
</evidence>
<dbReference type="Pfam" id="PF00512">
    <property type="entry name" value="HisKA"/>
    <property type="match status" value="1"/>
</dbReference>
<evidence type="ECO:0000256" key="5">
    <source>
        <dbReference type="ARBA" id="ARBA00022741"/>
    </source>
</evidence>
<dbReference type="PANTHER" id="PTHR43065">
    <property type="entry name" value="SENSOR HISTIDINE KINASE"/>
    <property type="match status" value="1"/>
</dbReference>
<name>A0ABN7ZZB7_9BACI</name>
<keyword evidence="8" id="KW-0902">Two-component regulatory system</keyword>
<dbReference type="InterPro" id="IPR003661">
    <property type="entry name" value="HisK_dim/P_dom"/>
</dbReference>
<dbReference type="InterPro" id="IPR036097">
    <property type="entry name" value="HisK_dim/P_sf"/>
</dbReference>
<keyword evidence="4 11" id="KW-0808">Transferase</keyword>
<evidence type="ECO:0000256" key="8">
    <source>
        <dbReference type="ARBA" id="ARBA00023012"/>
    </source>
</evidence>
<dbReference type="SUPFAM" id="SSF47384">
    <property type="entry name" value="Homodimeric domain of signal transducing histidine kinase"/>
    <property type="match status" value="1"/>
</dbReference>
<dbReference type="SMART" id="SM00388">
    <property type="entry name" value="HisKA"/>
    <property type="match status" value="1"/>
</dbReference>
<dbReference type="InterPro" id="IPR004358">
    <property type="entry name" value="Sig_transdc_His_kin-like_C"/>
</dbReference>
<evidence type="ECO:0000256" key="1">
    <source>
        <dbReference type="ARBA" id="ARBA00000085"/>
    </source>
</evidence>
<keyword evidence="9" id="KW-0812">Transmembrane</keyword>
<dbReference type="SUPFAM" id="SSF55874">
    <property type="entry name" value="ATPase domain of HSP90 chaperone/DNA topoisomerase II/histidine kinase"/>
    <property type="match status" value="1"/>
</dbReference>
<dbReference type="PANTHER" id="PTHR43065:SF34">
    <property type="entry name" value="SPORULATION KINASE A"/>
    <property type="match status" value="1"/>
</dbReference>
<organism evidence="11 12">
    <name type="scientific">Bacillus rhizoplanae</name>
    <dbReference type="NCBI Taxonomy" id="2880966"/>
    <lineage>
        <taxon>Bacteria</taxon>
        <taxon>Bacillati</taxon>
        <taxon>Bacillota</taxon>
        <taxon>Bacilli</taxon>
        <taxon>Bacillales</taxon>
        <taxon>Bacillaceae</taxon>
        <taxon>Bacillus</taxon>
    </lineage>
</organism>
<evidence type="ECO:0000259" key="10">
    <source>
        <dbReference type="PROSITE" id="PS50109"/>
    </source>
</evidence>
<dbReference type="PRINTS" id="PR00344">
    <property type="entry name" value="BCTRLSENSOR"/>
</dbReference>
<feature type="transmembrane region" description="Helical" evidence="9">
    <location>
        <begin position="131"/>
        <end position="149"/>
    </location>
</feature>
<reference evidence="11 12" key="1">
    <citation type="submission" date="2021-10" db="EMBL/GenBank/DDBJ databases">
        <authorList>
            <person name="Criscuolo A."/>
        </authorList>
    </citation>
    <scope>NUCLEOTIDE SEQUENCE [LARGE SCALE GENOMIC DNA]</scope>
    <source>
        <strain evidence="12">CIP 111899</strain>
    </source>
</reference>
<keyword evidence="3" id="KW-0597">Phosphoprotein</keyword>
<dbReference type="EC" id="2.7.13.3" evidence="2"/>
<dbReference type="SMART" id="SM00387">
    <property type="entry name" value="HATPase_c"/>
    <property type="match status" value="1"/>
</dbReference>
<dbReference type="InterPro" id="IPR048436">
    <property type="entry name" value="MASE12"/>
</dbReference>
<dbReference type="Pfam" id="PF20971">
    <property type="entry name" value="MASE12"/>
    <property type="match status" value="1"/>
</dbReference>
<comment type="catalytic activity">
    <reaction evidence="1">
        <text>ATP + protein L-histidine = ADP + protein N-phospho-L-histidine.</text>
        <dbReference type="EC" id="2.7.13.3"/>
    </reaction>
</comment>
<dbReference type="Gene3D" id="3.30.565.10">
    <property type="entry name" value="Histidine kinase-like ATPase, C-terminal domain"/>
    <property type="match status" value="1"/>
</dbReference>
<dbReference type="Proteomes" id="UP000789423">
    <property type="component" value="Unassembled WGS sequence"/>
</dbReference>
<comment type="caution">
    <text evidence="11">The sequence shown here is derived from an EMBL/GenBank/DDBJ whole genome shotgun (WGS) entry which is preliminary data.</text>
</comment>
<dbReference type="InterPro" id="IPR003594">
    <property type="entry name" value="HATPase_dom"/>
</dbReference>
<feature type="transmembrane region" description="Helical" evidence="9">
    <location>
        <begin position="155"/>
        <end position="175"/>
    </location>
</feature>
<dbReference type="RefSeq" id="WP_230574511.1">
    <property type="nucleotide sequence ID" value="NZ_CAKJTI010000005.1"/>
</dbReference>
<feature type="transmembrane region" description="Helical" evidence="9">
    <location>
        <begin position="80"/>
        <end position="102"/>
    </location>
</feature>
<keyword evidence="7" id="KW-0067">ATP-binding</keyword>
<keyword evidence="9" id="KW-1133">Transmembrane helix</keyword>
<keyword evidence="9" id="KW-0472">Membrane</keyword>
<feature type="transmembrane region" description="Helical" evidence="9">
    <location>
        <begin position="21"/>
        <end position="40"/>
    </location>
</feature>
<keyword evidence="6" id="KW-0418">Kinase</keyword>